<comment type="caution">
    <text evidence="2">The sequence shown here is derived from an EMBL/GenBank/DDBJ whole genome shotgun (WGS) entry which is preliminary data.</text>
</comment>
<gene>
    <name evidence="2" type="ORF">Q664_03445</name>
</gene>
<feature type="chain" id="PRO_5001781975" description="CHP" evidence="1">
    <location>
        <begin position="22"/>
        <end position="300"/>
    </location>
</feature>
<dbReference type="Proteomes" id="UP000028547">
    <property type="component" value="Unassembled WGS sequence"/>
</dbReference>
<evidence type="ECO:0000313" key="2">
    <source>
        <dbReference type="EMBL" id="KFA94358.1"/>
    </source>
</evidence>
<proteinExistence type="predicted"/>
<protein>
    <recommendedName>
        <fullName evidence="4">CHP</fullName>
    </recommendedName>
</protein>
<dbReference type="RefSeq" id="WP_052517618.1">
    <property type="nucleotide sequence ID" value="NZ_JPMI01000017.1"/>
</dbReference>
<reference evidence="2 3" key="1">
    <citation type="submission" date="2014-07" db="EMBL/GenBank/DDBJ databases">
        <title>Draft Genome Sequence of Gephyronic Acid Producer, Cystobacter violaceus Strain Cb vi76.</title>
        <authorList>
            <person name="Stevens D.C."/>
            <person name="Young J."/>
            <person name="Carmichael R."/>
            <person name="Tan J."/>
            <person name="Taylor R.E."/>
        </authorList>
    </citation>
    <scope>NUCLEOTIDE SEQUENCE [LARGE SCALE GENOMIC DNA]</scope>
    <source>
        <strain evidence="2 3">Cb vi76</strain>
    </source>
</reference>
<feature type="signal peptide" evidence="1">
    <location>
        <begin position="1"/>
        <end position="21"/>
    </location>
</feature>
<evidence type="ECO:0000313" key="3">
    <source>
        <dbReference type="Proteomes" id="UP000028547"/>
    </source>
</evidence>
<evidence type="ECO:0008006" key="4">
    <source>
        <dbReference type="Google" id="ProtNLM"/>
    </source>
</evidence>
<sequence>MQLRKMTLMLAVLGTMSMVLTGCPDGGRESLDCTADTDCVADEICHPTAKVCVQTCTIGDDCPESSKTCEAISASNSTKICKCSTDALCQRDERISDASGLKCSADKVCTGGTTSGCTKDADCGTGQVCNTTNGTCSAAPTTCSGEGKSVCAYGQYCNSNTCAAVPAPACTNYTNFTRKAELGTTGPIIFKAVTTSAALDSFCGTGSTPKRVKVTVSAYSSTPFPQSKDELNGLFYVMVSGTPVDGTDLISSSSGNYTVTGTNRERADFVMSFCVAESSDTLSIGTYFTNGNFFCYQANY</sequence>
<dbReference type="AlphaFoldDB" id="A0A084T0X3"/>
<organism evidence="2 3">
    <name type="scientific">Archangium violaceum Cb vi76</name>
    <dbReference type="NCBI Taxonomy" id="1406225"/>
    <lineage>
        <taxon>Bacteria</taxon>
        <taxon>Pseudomonadati</taxon>
        <taxon>Myxococcota</taxon>
        <taxon>Myxococcia</taxon>
        <taxon>Myxococcales</taxon>
        <taxon>Cystobacterineae</taxon>
        <taxon>Archangiaceae</taxon>
        <taxon>Archangium</taxon>
    </lineage>
</organism>
<keyword evidence="1" id="KW-0732">Signal</keyword>
<dbReference type="EMBL" id="JPMI01000017">
    <property type="protein sequence ID" value="KFA94358.1"/>
    <property type="molecule type" value="Genomic_DNA"/>
</dbReference>
<name>A0A084T0X3_9BACT</name>
<dbReference type="PROSITE" id="PS51257">
    <property type="entry name" value="PROKAR_LIPOPROTEIN"/>
    <property type="match status" value="1"/>
</dbReference>
<evidence type="ECO:0000256" key="1">
    <source>
        <dbReference type="SAM" id="SignalP"/>
    </source>
</evidence>
<accession>A0A084T0X3</accession>